<dbReference type="Proteomes" id="UP000694925">
    <property type="component" value="Unplaced"/>
</dbReference>
<reference evidence="2" key="1">
    <citation type="submission" date="2025-08" db="UniProtKB">
        <authorList>
            <consortium name="RefSeq"/>
        </authorList>
    </citation>
    <scope>IDENTIFICATION</scope>
    <source>
        <tissue evidence="2">Whole body</tissue>
    </source>
</reference>
<protein>
    <submittedName>
        <fullName evidence="2">Cuticle protein 18.7-like</fullName>
    </submittedName>
</protein>
<proteinExistence type="predicted"/>
<dbReference type="KEGG" id="ccal:108628901"/>
<gene>
    <name evidence="2" type="primary">LOC108628901</name>
</gene>
<name>A0AAJ7J894_9HYME</name>
<sequence length="171" mass="17800">SQILASIFALARADQGYLRPVLPYNYLGVPLSYDGRVLDTPEVAQAKAAHLATQAYEAARNTYGIRQSVPLSLFRFYPGPGAPIGADGNVVDTPEVAEAKAAHFTAHALEAAKQLGLHPYGALAYAPLPYAYGYGYAAPLGPDGRVVDTPEVAEAKAAHLAAHAAAAAKTG</sequence>
<accession>A0AAJ7J894</accession>
<dbReference type="GeneID" id="108628901"/>
<dbReference type="AlphaFoldDB" id="A0AAJ7J894"/>
<organism evidence="1 2">
    <name type="scientific">Ceratina calcarata</name>
    <dbReference type="NCBI Taxonomy" id="156304"/>
    <lineage>
        <taxon>Eukaryota</taxon>
        <taxon>Metazoa</taxon>
        <taxon>Ecdysozoa</taxon>
        <taxon>Arthropoda</taxon>
        <taxon>Hexapoda</taxon>
        <taxon>Insecta</taxon>
        <taxon>Pterygota</taxon>
        <taxon>Neoptera</taxon>
        <taxon>Endopterygota</taxon>
        <taxon>Hymenoptera</taxon>
        <taxon>Apocrita</taxon>
        <taxon>Aculeata</taxon>
        <taxon>Apoidea</taxon>
        <taxon>Anthophila</taxon>
        <taxon>Apidae</taxon>
        <taxon>Ceratina</taxon>
        <taxon>Zadontomerus</taxon>
    </lineage>
</organism>
<feature type="non-terminal residue" evidence="2">
    <location>
        <position position="1"/>
    </location>
</feature>
<evidence type="ECO:0000313" key="1">
    <source>
        <dbReference type="Proteomes" id="UP000694925"/>
    </source>
</evidence>
<dbReference type="RefSeq" id="XP_017886618.2">
    <property type="nucleotide sequence ID" value="XM_018031129.2"/>
</dbReference>
<keyword evidence="1" id="KW-1185">Reference proteome</keyword>
<evidence type="ECO:0000313" key="2">
    <source>
        <dbReference type="RefSeq" id="XP_017886618.2"/>
    </source>
</evidence>